<evidence type="ECO:0000313" key="14">
    <source>
        <dbReference type="Proteomes" id="UP000001640"/>
    </source>
</evidence>
<evidence type="ECO:0000256" key="5">
    <source>
        <dbReference type="ARBA" id="ARBA00022801"/>
    </source>
</evidence>
<evidence type="ECO:0000256" key="8">
    <source>
        <dbReference type="ARBA" id="ARBA00023136"/>
    </source>
</evidence>
<name>G0VC29_NAUCA</name>
<dbReference type="OMA" id="HSFCNWC"/>
<feature type="domain" description="CAAX prenyl protease 2/Lysostaphin resistance protein A-like" evidence="12">
    <location>
        <begin position="149"/>
        <end position="260"/>
    </location>
</feature>
<keyword evidence="3" id="KW-0645">Protease</keyword>
<dbReference type="EC" id="3.4.26.1" evidence="10"/>
<dbReference type="OrthoDB" id="271604at2759"/>
<sequence length="322" mass="37206">MLNFPAFCVLSYISISYVAVIYASSKDARQYPVLGRDDPAVIKRRIRKVLMLTAFNIVLVPFLQCLIKNLRDSTDSSISVIGAIMNLGIVPGHYRDGHWDISSYYYDIISGIWVVTLLYVGPLMDLFLFYVFTKGKTLYVDYKDEFSNIYCLRNYIFAPITEEIFYTSMLLNTYLMLCPIESLSLKTLLWQPSLFFGLAHIHHAYGSFRTGDQNLITILMNTIIQFGYTTLFGAFTNFIFLRTGGNLWACMFAHSFCNIMGFPGRSRLSLHFTMIEEVKGDWRRKLIAAWNKSYIFLLFLGIYLFKANIDTLIYSREYSIDV</sequence>
<gene>
    <name evidence="13" type="primary">NCAS0C00460</name>
    <name evidence="13" type="ordered locus">NCAS_0C00460</name>
</gene>
<keyword evidence="8 11" id="KW-0472">Membrane</keyword>
<reference evidence="13 14" key="1">
    <citation type="journal article" date="2011" name="Proc. Natl. Acad. Sci. U.S.A.">
        <title>Evolutionary erosion of yeast sex chromosomes by mating-type switching accidents.</title>
        <authorList>
            <person name="Gordon J.L."/>
            <person name="Armisen D."/>
            <person name="Proux-Wera E."/>
            <person name="Oheigeartaigh S.S."/>
            <person name="Byrne K.P."/>
            <person name="Wolfe K.H."/>
        </authorList>
    </citation>
    <scope>NUCLEOTIDE SEQUENCE [LARGE SCALE GENOMIC DNA]</scope>
    <source>
        <strain evidence="14">ATCC 76901 / BCRC 22586 / CBS 4309 / NBRC 1992 / NRRL Y-12630</strain>
    </source>
</reference>
<keyword evidence="6" id="KW-0256">Endoplasmic reticulum</keyword>
<dbReference type="PANTHER" id="PTHR13046:SF0">
    <property type="entry name" value="CAAX PRENYL PROTEASE 2"/>
    <property type="match status" value="1"/>
</dbReference>
<feature type="transmembrane region" description="Helical" evidence="11">
    <location>
        <begin position="286"/>
        <end position="305"/>
    </location>
</feature>
<keyword evidence="5" id="KW-0378">Hydrolase</keyword>
<comment type="catalytic activity">
    <reaction evidence="9">
        <text>Hydrolyzes the peptide bond -P2-(S-farnesyl or geranylgeranyl)C-P1'-P2'-P3'-COOH where P1' and P2' are amino acids with aliphatic sidechains and P3' is any C-terminal residue.</text>
        <dbReference type="EC" id="3.4.26.1"/>
    </reaction>
</comment>
<dbReference type="RefSeq" id="XP_003675405.1">
    <property type="nucleotide sequence ID" value="XM_003675357.1"/>
</dbReference>
<dbReference type="PANTHER" id="PTHR13046">
    <property type="entry name" value="PROTEASE U48 CAAX PRENYL PROTEASE RCE1"/>
    <property type="match status" value="1"/>
</dbReference>
<evidence type="ECO:0000256" key="6">
    <source>
        <dbReference type="ARBA" id="ARBA00022824"/>
    </source>
</evidence>
<dbReference type="Pfam" id="PF02517">
    <property type="entry name" value="Rce1-like"/>
    <property type="match status" value="1"/>
</dbReference>
<accession>G0VC29</accession>
<dbReference type="AlphaFoldDB" id="G0VC29"/>
<evidence type="ECO:0000256" key="7">
    <source>
        <dbReference type="ARBA" id="ARBA00022989"/>
    </source>
</evidence>
<dbReference type="InParanoid" id="G0VC29"/>
<comment type="similarity">
    <text evidence="2">Belongs to the peptidase U48 family.</text>
</comment>
<dbReference type="EMBL" id="HE576754">
    <property type="protein sequence ID" value="CCC69036.1"/>
    <property type="molecule type" value="Genomic_DNA"/>
</dbReference>
<evidence type="ECO:0000256" key="1">
    <source>
        <dbReference type="ARBA" id="ARBA00004477"/>
    </source>
</evidence>
<evidence type="ECO:0000259" key="12">
    <source>
        <dbReference type="Pfam" id="PF02517"/>
    </source>
</evidence>
<dbReference type="FunCoup" id="G0VC29">
    <property type="interactions" value="314"/>
</dbReference>
<evidence type="ECO:0000313" key="13">
    <source>
        <dbReference type="EMBL" id="CCC69036.1"/>
    </source>
</evidence>
<organism evidence="13 14">
    <name type="scientific">Naumovozyma castellii</name>
    <name type="common">Yeast</name>
    <name type="synonym">Saccharomyces castellii</name>
    <dbReference type="NCBI Taxonomy" id="27288"/>
    <lineage>
        <taxon>Eukaryota</taxon>
        <taxon>Fungi</taxon>
        <taxon>Dikarya</taxon>
        <taxon>Ascomycota</taxon>
        <taxon>Saccharomycotina</taxon>
        <taxon>Saccharomycetes</taxon>
        <taxon>Saccharomycetales</taxon>
        <taxon>Saccharomycetaceae</taxon>
        <taxon>Naumovozyma</taxon>
    </lineage>
</organism>
<feature type="transmembrane region" description="Helical" evidence="11">
    <location>
        <begin position="218"/>
        <end position="240"/>
    </location>
</feature>
<reference key="2">
    <citation type="submission" date="2011-08" db="EMBL/GenBank/DDBJ databases">
        <title>Genome sequence of Naumovozyma castellii.</title>
        <authorList>
            <person name="Gordon J.L."/>
            <person name="Armisen D."/>
            <person name="Proux-Wera E."/>
            <person name="OhEigeartaigh S.S."/>
            <person name="Byrne K.P."/>
            <person name="Wolfe K.H."/>
        </authorList>
    </citation>
    <scope>NUCLEOTIDE SEQUENCE</scope>
    <source>
        <strain>Type strain:CBS 4309</strain>
    </source>
</reference>
<evidence type="ECO:0000256" key="9">
    <source>
        <dbReference type="ARBA" id="ARBA00047280"/>
    </source>
</evidence>
<keyword evidence="14" id="KW-1185">Reference proteome</keyword>
<dbReference type="GO" id="GO:0071586">
    <property type="term" value="P:CAAX-box protein processing"/>
    <property type="evidence" value="ECO:0007669"/>
    <property type="project" value="EnsemblFungi"/>
</dbReference>
<dbReference type="GO" id="GO:0007323">
    <property type="term" value="P:peptide pheromone maturation"/>
    <property type="evidence" value="ECO:0007669"/>
    <property type="project" value="EnsemblFungi"/>
</dbReference>
<evidence type="ECO:0000256" key="2">
    <source>
        <dbReference type="ARBA" id="ARBA00006897"/>
    </source>
</evidence>
<feature type="transmembrane region" description="Helical" evidence="11">
    <location>
        <begin position="46"/>
        <end position="64"/>
    </location>
</feature>
<proteinExistence type="inferred from homology"/>
<dbReference type="KEGG" id="ncs:NCAS_0C00460"/>
<protein>
    <recommendedName>
        <fullName evidence="10">intramembrane prenyl-peptidase Rce1</fullName>
        <ecNumber evidence="10">3.4.26.1</ecNumber>
    </recommendedName>
</protein>
<dbReference type="MEROPS" id="G05.001"/>
<evidence type="ECO:0000256" key="4">
    <source>
        <dbReference type="ARBA" id="ARBA00022692"/>
    </source>
</evidence>
<dbReference type="InterPro" id="IPR003675">
    <property type="entry name" value="Rce1/LyrA-like_dom"/>
</dbReference>
<dbReference type="GO" id="GO:0004222">
    <property type="term" value="F:metalloendopeptidase activity"/>
    <property type="evidence" value="ECO:0007669"/>
    <property type="project" value="EnsemblFungi"/>
</dbReference>
<feature type="transmembrane region" description="Helical" evidence="11">
    <location>
        <begin position="6"/>
        <end position="25"/>
    </location>
</feature>
<dbReference type="HOGENOM" id="CLU_049909_1_0_1"/>
<feature type="transmembrane region" description="Helical" evidence="11">
    <location>
        <begin position="106"/>
        <end position="132"/>
    </location>
</feature>
<dbReference type="STRING" id="1064592.G0VC29"/>
<dbReference type="GO" id="GO:0005789">
    <property type="term" value="C:endoplasmic reticulum membrane"/>
    <property type="evidence" value="ECO:0007669"/>
    <property type="project" value="UniProtKB-SubCell"/>
</dbReference>
<dbReference type="GeneID" id="96902622"/>
<dbReference type="Proteomes" id="UP000001640">
    <property type="component" value="Chromosome 3"/>
</dbReference>
<dbReference type="InterPro" id="IPR039731">
    <property type="entry name" value="Rce1"/>
</dbReference>
<comment type="subcellular location">
    <subcellularLocation>
        <location evidence="1">Endoplasmic reticulum membrane</location>
        <topology evidence="1">Multi-pass membrane protein</topology>
    </subcellularLocation>
</comment>
<keyword evidence="7 11" id="KW-1133">Transmembrane helix</keyword>
<evidence type="ECO:0000256" key="10">
    <source>
        <dbReference type="ARBA" id="ARBA00049729"/>
    </source>
</evidence>
<evidence type="ECO:0000256" key="11">
    <source>
        <dbReference type="SAM" id="Phobius"/>
    </source>
</evidence>
<keyword evidence="4 11" id="KW-0812">Transmembrane</keyword>
<evidence type="ECO:0000256" key="3">
    <source>
        <dbReference type="ARBA" id="ARBA00022670"/>
    </source>
</evidence>
<dbReference type="eggNOG" id="KOG4130">
    <property type="taxonomic scope" value="Eukaryota"/>
</dbReference>